<evidence type="ECO:0000313" key="3">
    <source>
        <dbReference type="Proteomes" id="UP000018211"/>
    </source>
</evidence>
<accession>A0AAV2VQK5</accession>
<evidence type="ECO:0000313" key="2">
    <source>
        <dbReference type="EMBL" id="CCO46956.1"/>
    </source>
</evidence>
<evidence type="ECO:0000259" key="1">
    <source>
        <dbReference type="Pfam" id="PF16537"/>
    </source>
</evidence>
<feature type="domain" description="Type II secretion system protein GspB C-terminal" evidence="1">
    <location>
        <begin position="176"/>
        <end position="235"/>
    </location>
</feature>
<dbReference type="EMBL" id="CAOF01000106">
    <property type="protein sequence ID" value="CCO46956.1"/>
    <property type="molecule type" value="Genomic_DNA"/>
</dbReference>
<proteinExistence type="predicted"/>
<dbReference type="RefSeq" id="WP_022611944.1">
    <property type="nucleotide sequence ID" value="NZ_LK391965.1"/>
</dbReference>
<protein>
    <recommendedName>
        <fullName evidence="1">Type II secretion system protein GspB C-terminal domain-containing protein</fullName>
    </recommendedName>
</protein>
<dbReference type="InterPro" id="IPR032389">
    <property type="entry name" value="GspB_C"/>
</dbReference>
<name>A0AAV2VQK5_9VIBR</name>
<dbReference type="Pfam" id="PF16537">
    <property type="entry name" value="T2SSB"/>
    <property type="match status" value="1"/>
</dbReference>
<reference evidence="2 3" key="1">
    <citation type="journal article" date="2013" name="ISME J.">
        <title>Comparative genomics of pathogenic lineages of Vibrio nigripulchritudo identifies virulence-associated traits.</title>
        <authorList>
            <person name="Goudenege D."/>
            <person name="Labreuche Y."/>
            <person name="Krin E."/>
            <person name="Ansquer D."/>
            <person name="Mangenot S."/>
            <person name="Calteau A."/>
            <person name="Medigue C."/>
            <person name="Mazel D."/>
            <person name="Polz M.F."/>
            <person name="Le Roux F."/>
        </authorList>
    </citation>
    <scope>NUCLEOTIDE SEQUENCE [LARGE SCALE GENOMIC DNA]</scope>
    <source>
        <strain evidence="2 3">SOn1</strain>
    </source>
</reference>
<dbReference type="GO" id="GO:0015627">
    <property type="term" value="C:type II protein secretion system complex"/>
    <property type="evidence" value="ECO:0007669"/>
    <property type="project" value="InterPro"/>
</dbReference>
<gene>
    <name evidence="2" type="ORF">VIBNISOn1_1940026</name>
</gene>
<organism evidence="2 3">
    <name type="scientific">Vibrio nigripulchritudo SOn1</name>
    <dbReference type="NCBI Taxonomy" id="1238450"/>
    <lineage>
        <taxon>Bacteria</taxon>
        <taxon>Pseudomonadati</taxon>
        <taxon>Pseudomonadota</taxon>
        <taxon>Gammaproteobacteria</taxon>
        <taxon>Vibrionales</taxon>
        <taxon>Vibrionaceae</taxon>
        <taxon>Vibrio</taxon>
    </lineage>
</organism>
<comment type="caution">
    <text evidence="2">The sequence shown here is derived from an EMBL/GenBank/DDBJ whole genome shotgun (WGS) entry which is preliminary data.</text>
</comment>
<sequence length="240" mass="26946">MSNVLQRLKQTESGYQRRQAAQVRAEPARAASGSGFFQTVILFTPAILVASWHYLNYQPDTSPIVQVESVKVQQAKILDFPQFGELVALPAVDGQPVENTPQEFVYQPVETESAKPERSGESLDNLDLSELSPELAQMVQSAISDTSTSGSTRNRDDAQYEATELVGNERRFRGKLPALNLQTHMYASSSDRRWVKVNGQEVKEGDWVDEQVKIESITPRTVVVDFEGEKIEIPALYEWR</sequence>
<dbReference type="Proteomes" id="UP000018211">
    <property type="component" value="Unassembled WGS sequence"/>
</dbReference>
<dbReference type="AlphaFoldDB" id="A0AAV2VQK5"/>